<dbReference type="AlphaFoldDB" id="A0A8C3L0L0"/>
<feature type="transmembrane region" description="Helical" evidence="1">
    <location>
        <begin position="129"/>
        <end position="154"/>
    </location>
</feature>
<dbReference type="GO" id="GO:0004888">
    <property type="term" value="F:transmembrane signaling receptor activity"/>
    <property type="evidence" value="ECO:0007669"/>
    <property type="project" value="InterPro"/>
</dbReference>
<keyword evidence="1" id="KW-1133">Transmembrane helix</keyword>
<dbReference type="Proteomes" id="UP000694543">
    <property type="component" value="Unplaced"/>
</dbReference>
<dbReference type="Gene3D" id="1.20.58.390">
    <property type="entry name" value="Neurotransmitter-gated ion-channel transmembrane domain"/>
    <property type="match status" value="1"/>
</dbReference>
<dbReference type="Ensembl" id="ENSCPIT00010001977.1">
    <property type="protein sequence ID" value="ENSCPIP00010001690.1"/>
    <property type="gene ID" value="ENSCPIG00010001334.1"/>
</dbReference>
<reference evidence="3" key="2">
    <citation type="submission" date="2025-09" db="UniProtKB">
        <authorList>
            <consortium name="Ensembl"/>
        </authorList>
    </citation>
    <scope>IDENTIFICATION</scope>
</reference>
<keyword evidence="1" id="KW-0472">Membrane</keyword>
<dbReference type="PANTHER" id="PTHR18945">
    <property type="entry name" value="NEUROTRANSMITTER GATED ION CHANNEL"/>
    <property type="match status" value="1"/>
</dbReference>
<proteinExistence type="predicted"/>
<evidence type="ECO:0000259" key="2">
    <source>
        <dbReference type="Pfam" id="PF02932"/>
    </source>
</evidence>
<dbReference type="InterPro" id="IPR006029">
    <property type="entry name" value="Neurotrans-gated_channel_TM"/>
</dbReference>
<dbReference type="InterPro" id="IPR036719">
    <property type="entry name" value="Neuro-gated_channel_TM_sf"/>
</dbReference>
<evidence type="ECO:0000256" key="1">
    <source>
        <dbReference type="SAM" id="Phobius"/>
    </source>
</evidence>
<name>A0A8C3L0L0_CHRPC</name>
<dbReference type="GO" id="GO:0005216">
    <property type="term" value="F:monoatomic ion channel activity"/>
    <property type="evidence" value="ECO:0007669"/>
    <property type="project" value="InterPro"/>
</dbReference>
<dbReference type="GO" id="GO:0016020">
    <property type="term" value="C:membrane"/>
    <property type="evidence" value="ECO:0007669"/>
    <property type="project" value="InterPro"/>
</dbReference>
<dbReference type="Pfam" id="PF02932">
    <property type="entry name" value="Neur_chan_memb"/>
    <property type="match status" value="1"/>
</dbReference>
<feature type="transmembrane region" description="Helical" evidence="1">
    <location>
        <begin position="68"/>
        <end position="92"/>
    </location>
</feature>
<evidence type="ECO:0000313" key="3">
    <source>
        <dbReference type="Ensembl" id="ENSCPIP00010001690.1"/>
    </source>
</evidence>
<keyword evidence="4" id="KW-1185">Reference proteome</keyword>
<reference evidence="3" key="1">
    <citation type="submission" date="2025-08" db="UniProtKB">
        <authorList>
            <consortium name="Ensembl"/>
        </authorList>
    </citation>
    <scope>IDENTIFICATION</scope>
</reference>
<dbReference type="InterPro" id="IPR006201">
    <property type="entry name" value="Neur_channel"/>
</dbReference>
<sequence>MRASLCTWPLHEASPKTRAARGLSLACSLAHDGASRARLRPAENGQWEIVHGAALQHQGLAEGRRKPLFYIINVLVPSVLLTMLAVSTFYLPPDAGEKMTLSLFALLTLTVFLLLLADKVPATSLAVPLIGRYLTGALVLLTLSVTLSVGVLNVHHRVPATHRMPQGLRILRGLGVFVVLHEGLWCRRRWGAGGLGGSWCCTRVGGAGGDARGWVSWCCTRSGVARVLEGLGVHEGRGFVVLHESVAQGLLVHEGLGGWGCTRAGGFVVVHEICCCTRVRVPRGLGFCGV</sequence>
<protein>
    <recommendedName>
        <fullName evidence="2">Neurotransmitter-gated ion-channel transmembrane domain-containing protein</fullName>
    </recommendedName>
</protein>
<keyword evidence="1" id="KW-0812">Transmembrane</keyword>
<evidence type="ECO:0000313" key="4">
    <source>
        <dbReference type="Proteomes" id="UP000694543"/>
    </source>
</evidence>
<dbReference type="SUPFAM" id="SSF90112">
    <property type="entry name" value="Neurotransmitter-gated ion-channel transmembrane pore"/>
    <property type="match status" value="1"/>
</dbReference>
<dbReference type="InterPro" id="IPR038050">
    <property type="entry name" value="Neuro_actylchol_rec"/>
</dbReference>
<accession>A0A8C3L0L0</accession>
<feature type="transmembrane region" description="Helical" evidence="1">
    <location>
        <begin position="99"/>
        <end position="117"/>
    </location>
</feature>
<feature type="domain" description="Neurotransmitter-gated ion-channel transmembrane" evidence="2">
    <location>
        <begin position="75"/>
        <end position="169"/>
    </location>
</feature>
<organism evidence="3 4">
    <name type="scientific">Chrysolophus pictus</name>
    <name type="common">Golden pheasant</name>
    <name type="synonym">Phasianus pictus</name>
    <dbReference type="NCBI Taxonomy" id="9089"/>
    <lineage>
        <taxon>Eukaryota</taxon>
        <taxon>Metazoa</taxon>
        <taxon>Chordata</taxon>
        <taxon>Craniata</taxon>
        <taxon>Vertebrata</taxon>
        <taxon>Euteleostomi</taxon>
        <taxon>Archelosauria</taxon>
        <taxon>Archosauria</taxon>
        <taxon>Dinosauria</taxon>
        <taxon>Saurischia</taxon>
        <taxon>Theropoda</taxon>
        <taxon>Coelurosauria</taxon>
        <taxon>Aves</taxon>
        <taxon>Neognathae</taxon>
        <taxon>Galloanserae</taxon>
        <taxon>Galliformes</taxon>
        <taxon>Phasianidae</taxon>
        <taxon>Phasianinae</taxon>
        <taxon>Chrysolophus</taxon>
    </lineage>
</organism>